<gene>
    <name evidence="1" type="ORF">NPIL_494551</name>
</gene>
<keyword evidence="2" id="KW-1185">Reference proteome</keyword>
<dbReference type="Proteomes" id="UP000887013">
    <property type="component" value="Unassembled WGS sequence"/>
</dbReference>
<dbReference type="AlphaFoldDB" id="A0A8X6NQH4"/>
<sequence length="104" mass="12065">MIVFRMWKHLAQENRRNHNSAIELLELSPEWNDRHYIRVAATNRTSSSQPSAEYWKIWRVTLLSNISSASAASRTVCKNSFEYKSSRGKILVSVASVSSLERHW</sequence>
<evidence type="ECO:0000313" key="2">
    <source>
        <dbReference type="Proteomes" id="UP000887013"/>
    </source>
</evidence>
<reference evidence="1" key="1">
    <citation type="submission" date="2020-08" db="EMBL/GenBank/DDBJ databases">
        <title>Multicomponent nature underlies the extraordinary mechanical properties of spider dragline silk.</title>
        <authorList>
            <person name="Kono N."/>
            <person name="Nakamura H."/>
            <person name="Mori M."/>
            <person name="Yoshida Y."/>
            <person name="Ohtoshi R."/>
            <person name="Malay A.D."/>
            <person name="Moran D.A.P."/>
            <person name="Tomita M."/>
            <person name="Numata K."/>
            <person name="Arakawa K."/>
        </authorList>
    </citation>
    <scope>NUCLEOTIDE SEQUENCE</scope>
</reference>
<name>A0A8X6NQH4_NEPPI</name>
<accession>A0A8X6NQH4</accession>
<proteinExistence type="predicted"/>
<protein>
    <submittedName>
        <fullName evidence="1">Uncharacterized protein</fullName>
    </submittedName>
</protein>
<organism evidence="1 2">
    <name type="scientific">Nephila pilipes</name>
    <name type="common">Giant wood spider</name>
    <name type="synonym">Nephila maculata</name>
    <dbReference type="NCBI Taxonomy" id="299642"/>
    <lineage>
        <taxon>Eukaryota</taxon>
        <taxon>Metazoa</taxon>
        <taxon>Ecdysozoa</taxon>
        <taxon>Arthropoda</taxon>
        <taxon>Chelicerata</taxon>
        <taxon>Arachnida</taxon>
        <taxon>Araneae</taxon>
        <taxon>Araneomorphae</taxon>
        <taxon>Entelegynae</taxon>
        <taxon>Araneoidea</taxon>
        <taxon>Nephilidae</taxon>
        <taxon>Nephila</taxon>
    </lineage>
</organism>
<evidence type="ECO:0000313" key="1">
    <source>
        <dbReference type="EMBL" id="GFT28862.1"/>
    </source>
</evidence>
<dbReference type="EMBL" id="BMAW01012484">
    <property type="protein sequence ID" value="GFT28862.1"/>
    <property type="molecule type" value="Genomic_DNA"/>
</dbReference>
<comment type="caution">
    <text evidence="1">The sequence shown here is derived from an EMBL/GenBank/DDBJ whole genome shotgun (WGS) entry which is preliminary data.</text>
</comment>